<organism evidence="4 5">
    <name type="scientific">Gallaecimonas pentaromativorans</name>
    <dbReference type="NCBI Taxonomy" id="584787"/>
    <lineage>
        <taxon>Bacteria</taxon>
        <taxon>Pseudomonadati</taxon>
        <taxon>Pseudomonadota</taxon>
        <taxon>Gammaproteobacteria</taxon>
        <taxon>Enterobacterales</taxon>
        <taxon>Gallaecimonadaceae</taxon>
        <taxon>Gallaecimonas</taxon>
    </lineage>
</organism>
<dbReference type="EMBL" id="RJUL01000008">
    <property type="protein sequence ID" value="ROQ23352.1"/>
    <property type="molecule type" value="Genomic_DNA"/>
</dbReference>
<dbReference type="InterPro" id="IPR000086">
    <property type="entry name" value="NUDIX_hydrolase_dom"/>
</dbReference>
<keyword evidence="2" id="KW-0378">Hydrolase</keyword>
<dbReference type="InterPro" id="IPR020084">
    <property type="entry name" value="NUDIX_hydrolase_CS"/>
</dbReference>
<dbReference type="PROSITE" id="PS51462">
    <property type="entry name" value="NUDIX"/>
    <property type="match status" value="1"/>
</dbReference>
<evidence type="ECO:0000259" key="3">
    <source>
        <dbReference type="PROSITE" id="PS51462"/>
    </source>
</evidence>
<protein>
    <submittedName>
        <fullName evidence="4">Isopentenyldiphosphate isomerase</fullName>
    </submittedName>
</protein>
<dbReference type="AlphaFoldDB" id="A0A3N1NWT4"/>
<dbReference type="GO" id="GO:0016787">
    <property type="term" value="F:hydrolase activity"/>
    <property type="evidence" value="ECO:0007669"/>
    <property type="project" value="UniProtKB-KW"/>
</dbReference>
<sequence length="165" mass="18602">MHEEWMVEVDDRDQPLGRVLRSTFPFGEKIHRTTFIFVLSDDNQLCVQTRATSKGYCPGLRDLAAGGVVDWQESYLSCAQRELAEELGLEGKLTLLGKFLHKSQGNYSFGVAYGCRHNGPVNPQDDEVTSFEWLALDELLQSPGPAFTPDSLDAFHRFKGFLPYL</sequence>
<dbReference type="SUPFAM" id="SSF55811">
    <property type="entry name" value="Nudix"/>
    <property type="match status" value="1"/>
</dbReference>
<comment type="cofactor">
    <cofactor evidence="1">
        <name>Mg(2+)</name>
        <dbReference type="ChEBI" id="CHEBI:18420"/>
    </cofactor>
</comment>
<name>A0A3N1NWT4_9GAMM</name>
<evidence type="ECO:0000256" key="1">
    <source>
        <dbReference type="ARBA" id="ARBA00001946"/>
    </source>
</evidence>
<feature type="domain" description="Nudix hydrolase" evidence="3">
    <location>
        <begin position="29"/>
        <end position="157"/>
    </location>
</feature>
<dbReference type="GO" id="GO:0016853">
    <property type="term" value="F:isomerase activity"/>
    <property type="evidence" value="ECO:0007669"/>
    <property type="project" value="UniProtKB-KW"/>
</dbReference>
<dbReference type="Pfam" id="PF00293">
    <property type="entry name" value="NUDIX"/>
    <property type="match status" value="1"/>
</dbReference>
<comment type="caution">
    <text evidence="4">The sequence shown here is derived from an EMBL/GenBank/DDBJ whole genome shotgun (WGS) entry which is preliminary data.</text>
</comment>
<dbReference type="PANTHER" id="PTHR10885:SF0">
    <property type="entry name" value="ISOPENTENYL-DIPHOSPHATE DELTA-ISOMERASE"/>
    <property type="match status" value="1"/>
</dbReference>
<gene>
    <name evidence="4" type="ORF">EDC28_10890</name>
</gene>
<dbReference type="PANTHER" id="PTHR10885">
    <property type="entry name" value="ISOPENTENYL-DIPHOSPHATE DELTA-ISOMERASE"/>
    <property type="match status" value="1"/>
</dbReference>
<keyword evidence="5" id="KW-1185">Reference proteome</keyword>
<evidence type="ECO:0000313" key="5">
    <source>
        <dbReference type="Proteomes" id="UP000268033"/>
    </source>
</evidence>
<accession>A0A3N1NWT4</accession>
<proteinExistence type="predicted"/>
<dbReference type="InterPro" id="IPR015797">
    <property type="entry name" value="NUDIX_hydrolase-like_dom_sf"/>
</dbReference>
<dbReference type="PROSITE" id="PS00893">
    <property type="entry name" value="NUDIX_BOX"/>
    <property type="match status" value="1"/>
</dbReference>
<dbReference type="STRING" id="584787.GCA_001247655_03802"/>
<reference evidence="4 5" key="1">
    <citation type="submission" date="2018-11" db="EMBL/GenBank/DDBJ databases">
        <title>Genomic Encyclopedia of Type Strains, Phase IV (KMG-IV): sequencing the most valuable type-strain genomes for metagenomic binning, comparative biology and taxonomic classification.</title>
        <authorList>
            <person name="Goeker M."/>
        </authorList>
    </citation>
    <scope>NUCLEOTIDE SEQUENCE [LARGE SCALE GENOMIC DNA]</scope>
    <source>
        <strain evidence="4 5">DSM 21945</strain>
    </source>
</reference>
<dbReference type="OrthoDB" id="517136at2"/>
<dbReference type="RefSeq" id="WP_050659260.1">
    <property type="nucleotide sequence ID" value="NZ_JBLXAC010000016.1"/>
</dbReference>
<keyword evidence="4" id="KW-0413">Isomerase</keyword>
<dbReference type="Gene3D" id="3.90.79.10">
    <property type="entry name" value="Nucleoside Triphosphate Pyrophosphohydrolase"/>
    <property type="match status" value="1"/>
</dbReference>
<dbReference type="Proteomes" id="UP000268033">
    <property type="component" value="Unassembled WGS sequence"/>
</dbReference>
<evidence type="ECO:0000313" key="4">
    <source>
        <dbReference type="EMBL" id="ROQ23352.1"/>
    </source>
</evidence>
<evidence type="ECO:0000256" key="2">
    <source>
        <dbReference type="ARBA" id="ARBA00022801"/>
    </source>
</evidence>